<dbReference type="AlphaFoldDB" id="A0A067MZ78"/>
<evidence type="ECO:0000313" key="6">
    <source>
        <dbReference type="EMBL" id="KDQ17207.1"/>
    </source>
</evidence>
<accession>A0A067MZ78</accession>
<evidence type="ECO:0000313" key="7">
    <source>
        <dbReference type="Proteomes" id="UP000027195"/>
    </source>
</evidence>
<keyword evidence="2 4" id="KW-0863">Zinc-finger</keyword>
<dbReference type="OrthoDB" id="341421at2759"/>
<dbReference type="InterPro" id="IPR002893">
    <property type="entry name" value="Znf_MYND"/>
</dbReference>
<dbReference type="STRING" id="930990.A0A067MZ78"/>
<dbReference type="InParanoid" id="A0A067MZ78"/>
<dbReference type="Gene3D" id="6.10.140.2220">
    <property type="match status" value="1"/>
</dbReference>
<keyword evidence="3" id="KW-0862">Zinc</keyword>
<protein>
    <recommendedName>
        <fullName evidence="5">MYND-type domain-containing protein</fullName>
    </recommendedName>
</protein>
<reference evidence="7" key="1">
    <citation type="journal article" date="2014" name="Proc. Natl. Acad. Sci. U.S.A.">
        <title>Extensive sampling of basidiomycete genomes demonstrates inadequacy of the white-rot/brown-rot paradigm for wood decay fungi.</title>
        <authorList>
            <person name="Riley R."/>
            <person name="Salamov A.A."/>
            <person name="Brown D.W."/>
            <person name="Nagy L.G."/>
            <person name="Floudas D."/>
            <person name="Held B.W."/>
            <person name="Levasseur A."/>
            <person name="Lombard V."/>
            <person name="Morin E."/>
            <person name="Otillar R."/>
            <person name="Lindquist E.A."/>
            <person name="Sun H."/>
            <person name="LaButti K.M."/>
            <person name="Schmutz J."/>
            <person name="Jabbour D."/>
            <person name="Luo H."/>
            <person name="Baker S.E."/>
            <person name="Pisabarro A.G."/>
            <person name="Walton J.D."/>
            <person name="Blanchette R.A."/>
            <person name="Henrissat B."/>
            <person name="Martin F."/>
            <person name="Cullen D."/>
            <person name="Hibbett D.S."/>
            <person name="Grigoriev I.V."/>
        </authorList>
    </citation>
    <scope>NUCLEOTIDE SEQUENCE [LARGE SCALE GENOMIC DNA]</scope>
    <source>
        <strain evidence="7">FD-172 SS1</strain>
    </source>
</reference>
<dbReference type="GO" id="GO:0008270">
    <property type="term" value="F:zinc ion binding"/>
    <property type="evidence" value="ECO:0007669"/>
    <property type="project" value="UniProtKB-KW"/>
</dbReference>
<evidence type="ECO:0000256" key="2">
    <source>
        <dbReference type="ARBA" id="ARBA00022771"/>
    </source>
</evidence>
<evidence type="ECO:0000256" key="3">
    <source>
        <dbReference type="ARBA" id="ARBA00022833"/>
    </source>
</evidence>
<sequence>MHEVILPLQKIDKCAVCASKKTLRLCSACAERIYCSPECQTKDWKSHKANCKNTSRIDLGLVYPFFAICADGNHLRPEVPIHPALQHQVTNSPVPDAHPMRLPDGSSAKIVKLGKPISPGNDSEWWPTAPTPMIRGKLCRRILREGYNLQIHFALALALVSELYTTPNDTATKRLRLRYRSSPIADFGMAWGSARVTTQDTFAYVLPDGTIRRGQDPNDHYWPYFTTAGGEDIAVDFGMFTFNMCMCVQSAPYVPAPERPNLACPVFFRDRQVQMETPGMYKERKRWSILRNETVHKALCENDTGDLSKPLWDVMDTISSTPCGKVERDLLMMWFLDDKELLSHNMLKSEAWTMWPESPPLAIETHPGETNYSAEEEERLEKSIEECRKAYYRNKRKAKKVGK</sequence>
<dbReference type="SUPFAM" id="SSF144232">
    <property type="entry name" value="HIT/MYND zinc finger-like"/>
    <property type="match status" value="1"/>
</dbReference>
<dbReference type="Proteomes" id="UP000027195">
    <property type="component" value="Unassembled WGS sequence"/>
</dbReference>
<evidence type="ECO:0000256" key="4">
    <source>
        <dbReference type="PROSITE-ProRule" id="PRU00134"/>
    </source>
</evidence>
<dbReference type="PROSITE" id="PS50865">
    <property type="entry name" value="ZF_MYND_2"/>
    <property type="match status" value="1"/>
</dbReference>
<organism evidence="6 7">
    <name type="scientific">Botryobasidium botryosum (strain FD-172 SS1)</name>
    <dbReference type="NCBI Taxonomy" id="930990"/>
    <lineage>
        <taxon>Eukaryota</taxon>
        <taxon>Fungi</taxon>
        <taxon>Dikarya</taxon>
        <taxon>Basidiomycota</taxon>
        <taxon>Agaricomycotina</taxon>
        <taxon>Agaricomycetes</taxon>
        <taxon>Cantharellales</taxon>
        <taxon>Botryobasidiaceae</taxon>
        <taxon>Botryobasidium</taxon>
    </lineage>
</organism>
<dbReference type="HOGENOM" id="CLU_045561_0_0_1"/>
<keyword evidence="1" id="KW-0479">Metal-binding</keyword>
<feature type="domain" description="MYND-type" evidence="5">
    <location>
        <begin position="14"/>
        <end position="51"/>
    </location>
</feature>
<dbReference type="PROSITE" id="PS01360">
    <property type="entry name" value="ZF_MYND_1"/>
    <property type="match status" value="1"/>
</dbReference>
<evidence type="ECO:0000256" key="1">
    <source>
        <dbReference type="ARBA" id="ARBA00022723"/>
    </source>
</evidence>
<dbReference type="EMBL" id="KL198024">
    <property type="protein sequence ID" value="KDQ17207.1"/>
    <property type="molecule type" value="Genomic_DNA"/>
</dbReference>
<dbReference type="Pfam" id="PF01753">
    <property type="entry name" value="zf-MYND"/>
    <property type="match status" value="1"/>
</dbReference>
<name>A0A067MZ78_BOTB1</name>
<keyword evidence="7" id="KW-1185">Reference proteome</keyword>
<evidence type="ECO:0000259" key="5">
    <source>
        <dbReference type="PROSITE" id="PS50865"/>
    </source>
</evidence>
<gene>
    <name evidence="6" type="ORF">BOTBODRAFT_144128</name>
</gene>
<proteinExistence type="predicted"/>